<comment type="caution">
    <text evidence="1">The sequence shown here is derived from an EMBL/GenBank/DDBJ whole genome shotgun (WGS) entry which is preliminary data.</text>
</comment>
<protein>
    <submittedName>
        <fullName evidence="1">DUF4421 family protein</fullName>
    </submittedName>
</protein>
<name>A0ABT6FTY8_9FLAO</name>
<dbReference type="RefSeq" id="WP_277900460.1">
    <property type="nucleotide sequence ID" value="NZ_JAPMUA010000004.1"/>
</dbReference>
<sequence length="321" mass="36751">MGIKKELFICFVFAGSYCFAQVDSTASTNYIQKYHDKIALKLLFINAPNNFFFTDENDDIKYNIIPNKKERIALNVQYRAIEFGVGISPNFLPGNDPDSNAEIYNLNFRSFYKGWVCNLSFYHQKGFDISYDGTRTEAPKFETNKIGGSIAYSFNENFSYRATIGQREWQRKNAGSFMPSVYWFYTNFVMESSGFDNNNGAFNIALAPSYFYNYVIGKNILLTAGTSAGFGLNYNNFGDETSIKPLYEFALNAGVSFNYNRFFYGVQGNVIFLKQKLNNYMRLSDNITYVNVHVGYRFPAPKALTKTADKINEKLNLPKED</sequence>
<organism evidence="1 2">
    <name type="scientific">Galbibacter pacificus</name>
    <dbReference type="NCBI Taxonomy" id="2996052"/>
    <lineage>
        <taxon>Bacteria</taxon>
        <taxon>Pseudomonadati</taxon>
        <taxon>Bacteroidota</taxon>
        <taxon>Flavobacteriia</taxon>
        <taxon>Flavobacteriales</taxon>
        <taxon>Flavobacteriaceae</taxon>
        <taxon>Galbibacter</taxon>
    </lineage>
</organism>
<accession>A0ABT6FTY8</accession>
<evidence type="ECO:0000313" key="2">
    <source>
        <dbReference type="Proteomes" id="UP001153642"/>
    </source>
</evidence>
<dbReference type="Pfam" id="PF14391">
    <property type="entry name" value="DUF4421"/>
    <property type="match status" value="1"/>
</dbReference>
<gene>
    <name evidence="1" type="ORF">OSR52_12740</name>
</gene>
<keyword evidence="2" id="KW-1185">Reference proteome</keyword>
<evidence type="ECO:0000313" key="1">
    <source>
        <dbReference type="EMBL" id="MDG3586737.1"/>
    </source>
</evidence>
<proteinExistence type="predicted"/>
<dbReference type="Proteomes" id="UP001153642">
    <property type="component" value="Unassembled WGS sequence"/>
</dbReference>
<reference evidence="1" key="1">
    <citation type="submission" date="2022-11" db="EMBL/GenBank/DDBJ databases">
        <title>High-quality draft genome sequence of Galbibacter sp. strain CMA-7.</title>
        <authorList>
            <person name="Wei L."/>
            <person name="Dong C."/>
            <person name="Shao Z."/>
        </authorList>
    </citation>
    <scope>NUCLEOTIDE SEQUENCE</scope>
    <source>
        <strain evidence="1">CMA-7</strain>
    </source>
</reference>
<dbReference type="EMBL" id="JAPMUA010000004">
    <property type="protein sequence ID" value="MDG3586737.1"/>
    <property type="molecule type" value="Genomic_DNA"/>
</dbReference>
<dbReference type="InterPro" id="IPR025535">
    <property type="entry name" value="DUF4421"/>
</dbReference>